<gene>
    <name evidence="1" type="ORF">K3G42_010980</name>
</gene>
<name>A0ACB8FG74_9SAUR</name>
<evidence type="ECO:0000313" key="1">
    <source>
        <dbReference type="EMBL" id="KAH8004423.1"/>
    </source>
</evidence>
<reference evidence="1" key="1">
    <citation type="submission" date="2021-08" db="EMBL/GenBank/DDBJ databases">
        <title>The first chromosome-level gecko genome reveals the dynamic sex chromosomes of Neotropical dwarf geckos (Sphaerodactylidae: Sphaerodactylus).</title>
        <authorList>
            <person name="Pinto B.J."/>
            <person name="Keating S.E."/>
            <person name="Gamble T."/>
        </authorList>
    </citation>
    <scope>NUCLEOTIDE SEQUENCE</scope>
    <source>
        <strain evidence="1">TG3544</strain>
    </source>
</reference>
<comment type="caution">
    <text evidence="1">The sequence shown here is derived from an EMBL/GenBank/DDBJ whole genome shotgun (WGS) entry which is preliminary data.</text>
</comment>
<evidence type="ECO:0000313" key="2">
    <source>
        <dbReference type="Proteomes" id="UP000827872"/>
    </source>
</evidence>
<dbReference type="Proteomes" id="UP000827872">
    <property type="component" value="Linkage Group LG04"/>
</dbReference>
<protein>
    <submittedName>
        <fullName evidence="1">Uncharacterized protein</fullName>
    </submittedName>
</protein>
<organism evidence="1 2">
    <name type="scientific">Sphaerodactylus townsendi</name>
    <dbReference type="NCBI Taxonomy" id="933632"/>
    <lineage>
        <taxon>Eukaryota</taxon>
        <taxon>Metazoa</taxon>
        <taxon>Chordata</taxon>
        <taxon>Craniata</taxon>
        <taxon>Vertebrata</taxon>
        <taxon>Euteleostomi</taxon>
        <taxon>Lepidosauria</taxon>
        <taxon>Squamata</taxon>
        <taxon>Bifurcata</taxon>
        <taxon>Gekkota</taxon>
        <taxon>Sphaerodactylidae</taxon>
        <taxon>Sphaerodactylus</taxon>
    </lineage>
</organism>
<dbReference type="EMBL" id="CM037617">
    <property type="protein sequence ID" value="KAH8004423.1"/>
    <property type="molecule type" value="Genomic_DNA"/>
</dbReference>
<accession>A0ACB8FG74</accession>
<keyword evidence="2" id="KW-1185">Reference proteome</keyword>
<sequence>MRQERPGSRGNRRDGKIQGSSRRAEETGNKEAKRSQAAHTDASSRPQLYKEGGEALLILLPSEEKEMLQQLLQKKVPINKIKINPEKIVDIQKKMQSSLAQDQGLKERAQRGRLETITNCIQGAVVVRG</sequence>
<proteinExistence type="predicted"/>